<protein>
    <submittedName>
        <fullName evidence="1">Uncharacterized protein</fullName>
    </submittedName>
</protein>
<dbReference type="EMBL" id="UYRV01110423">
    <property type="protein sequence ID" value="VDN25998.1"/>
    <property type="molecule type" value="Genomic_DNA"/>
</dbReference>
<name>A0A3P7MTX1_CYLGO</name>
<gene>
    <name evidence="1" type="ORF">CGOC_LOCUS10265</name>
</gene>
<accession>A0A3P7MTX1</accession>
<organism evidence="1 2">
    <name type="scientific">Cylicostephanus goldi</name>
    <name type="common">Nematode worm</name>
    <dbReference type="NCBI Taxonomy" id="71465"/>
    <lineage>
        <taxon>Eukaryota</taxon>
        <taxon>Metazoa</taxon>
        <taxon>Ecdysozoa</taxon>
        <taxon>Nematoda</taxon>
        <taxon>Chromadorea</taxon>
        <taxon>Rhabditida</taxon>
        <taxon>Rhabditina</taxon>
        <taxon>Rhabditomorpha</taxon>
        <taxon>Strongyloidea</taxon>
        <taxon>Strongylidae</taxon>
        <taxon>Cylicostephanus</taxon>
    </lineage>
</organism>
<sequence length="68" mass="7299">MDVSKVPIENVQLHTLVEKDICAVASAITWALRQRLEGKVLADVGPAIIAFTGKQKSVPSIMVISDPV</sequence>
<keyword evidence="2" id="KW-1185">Reference proteome</keyword>
<reference evidence="1 2" key="1">
    <citation type="submission" date="2018-11" db="EMBL/GenBank/DDBJ databases">
        <authorList>
            <consortium name="Pathogen Informatics"/>
        </authorList>
    </citation>
    <scope>NUCLEOTIDE SEQUENCE [LARGE SCALE GENOMIC DNA]</scope>
</reference>
<proteinExistence type="predicted"/>
<dbReference type="Proteomes" id="UP000271889">
    <property type="component" value="Unassembled WGS sequence"/>
</dbReference>
<evidence type="ECO:0000313" key="2">
    <source>
        <dbReference type="Proteomes" id="UP000271889"/>
    </source>
</evidence>
<evidence type="ECO:0000313" key="1">
    <source>
        <dbReference type="EMBL" id="VDN25998.1"/>
    </source>
</evidence>
<dbReference type="AlphaFoldDB" id="A0A3P7MTX1"/>